<sequence>MLRRARQCIYWPGLEGDLQHYRASCTSYETHALSQPSETLIITPPPEYPFQSTVADMFQHERHSYMVYADRLTGWLELTRFPNGNCVMACQWPDGTTRWTGTGEGRCAREVKMGEEGNTLMANSTPRQLRPLSPRQTR</sequence>
<comment type="caution">
    <text evidence="2">The sequence shown here is derived from an EMBL/GenBank/DDBJ whole genome shotgun (WGS) entry which is preliminary data.</text>
</comment>
<dbReference type="Proteomes" id="UP000324222">
    <property type="component" value="Unassembled WGS sequence"/>
</dbReference>
<dbReference type="AlphaFoldDB" id="A0A5B7DKN4"/>
<feature type="region of interest" description="Disordered" evidence="1">
    <location>
        <begin position="117"/>
        <end position="138"/>
    </location>
</feature>
<dbReference type="OrthoDB" id="6375380at2759"/>
<evidence type="ECO:0000313" key="2">
    <source>
        <dbReference type="EMBL" id="MPC22050.1"/>
    </source>
</evidence>
<proteinExistence type="predicted"/>
<evidence type="ECO:0000313" key="3">
    <source>
        <dbReference type="Proteomes" id="UP000324222"/>
    </source>
</evidence>
<accession>A0A5B7DKN4</accession>
<gene>
    <name evidence="2" type="ORF">E2C01_015056</name>
</gene>
<evidence type="ECO:0000256" key="1">
    <source>
        <dbReference type="SAM" id="MobiDB-lite"/>
    </source>
</evidence>
<name>A0A5B7DKN4_PORTR</name>
<evidence type="ECO:0008006" key="4">
    <source>
        <dbReference type="Google" id="ProtNLM"/>
    </source>
</evidence>
<keyword evidence="3" id="KW-1185">Reference proteome</keyword>
<organism evidence="2 3">
    <name type="scientific">Portunus trituberculatus</name>
    <name type="common">Swimming crab</name>
    <name type="synonym">Neptunus trituberculatus</name>
    <dbReference type="NCBI Taxonomy" id="210409"/>
    <lineage>
        <taxon>Eukaryota</taxon>
        <taxon>Metazoa</taxon>
        <taxon>Ecdysozoa</taxon>
        <taxon>Arthropoda</taxon>
        <taxon>Crustacea</taxon>
        <taxon>Multicrustacea</taxon>
        <taxon>Malacostraca</taxon>
        <taxon>Eumalacostraca</taxon>
        <taxon>Eucarida</taxon>
        <taxon>Decapoda</taxon>
        <taxon>Pleocyemata</taxon>
        <taxon>Brachyura</taxon>
        <taxon>Eubrachyura</taxon>
        <taxon>Portunoidea</taxon>
        <taxon>Portunidae</taxon>
        <taxon>Portuninae</taxon>
        <taxon>Portunus</taxon>
    </lineage>
</organism>
<protein>
    <recommendedName>
        <fullName evidence="4">Integrase zinc-binding domain-containing protein</fullName>
    </recommendedName>
</protein>
<reference evidence="2 3" key="1">
    <citation type="submission" date="2019-05" db="EMBL/GenBank/DDBJ databases">
        <title>Another draft genome of Portunus trituberculatus and its Hox gene families provides insights of decapod evolution.</title>
        <authorList>
            <person name="Jeong J.-H."/>
            <person name="Song I."/>
            <person name="Kim S."/>
            <person name="Choi T."/>
            <person name="Kim D."/>
            <person name="Ryu S."/>
            <person name="Kim W."/>
        </authorList>
    </citation>
    <scope>NUCLEOTIDE SEQUENCE [LARGE SCALE GENOMIC DNA]</scope>
    <source>
        <tissue evidence="2">Muscle</tissue>
    </source>
</reference>
<dbReference type="EMBL" id="VSRR010001048">
    <property type="protein sequence ID" value="MPC22050.1"/>
    <property type="molecule type" value="Genomic_DNA"/>
</dbReference>